<dbReference type="EMBL" id="JBGUAW010000002">
    <property type="protein sequence ID" value="MFA9460062.1"/>
    <property type="molecule type" value="Genomic_DNA"/>
</dbReference>
<protein>
    <submittedName>
        <fullName evidence="2">Uncharacterized protein</fullName>
    </submittedName>
</protein>
<accession>A0ABV4TS11</accession>
<feature type="region of interest" description="Disordered" evidence="1">
    <location>
        <begin position="1"/>
        <end position="38"/>
    </location>
</feature>
<evidence type="ECO:0000313" key="3">
    <source>
        <dbReference type="Proteomes" id="UP001575181"/>
    </source>
</evidence>
<evidence type="ECO:0000256" key="1">
    <source>
        <dbReference type="SAM" id="MobiDB-lite"/>
    </source>
</evidence>
<name>A0ABV4TS11_9GAMM</name>
<feature type="compositionally biased region" description="Basic and acidic residues" evidence="1">
    <location>
        <begin position="11"/>
        <end position="20"/>
    </location>
</feature>
<keyword evidence="3" id="KW-1185">Reference proteome</keyword>
<dbReference type="Proteomes" id="UP001575181">
    <property type="component" value="Unassembled WGS sequence"/>
</dbReference>
<gene>
    <name evidence="2" type="ORF">ACERLL_04420</name>
</gene>
<evidence type="ECO:0000313" key="2">
    <source>
        <dbReference type="EMBL" id="MFA9460062.1"/>
    </source>
</evidence>
<reference evidence="2 3" key="1">
    <citation type="submission" date="2024-08" db="EMBL/GenBank/DDBJ databases">
        <title>Whole-genome sequencing of halo(alkali)philic microorganisms from hypersaline lakes.</title>
        <authorList>
            <person name="Sorokin D.Y."/>
            <person name="Merkel A.Y."/>
            <person name="Messina E."/>
            <person name="Yakimov M."/>
        </authorList>
    </citation>
    <scope>NUCLEOTIDE SEQUENCE [LARGE SCALE GENOMIC DNA]</scope>
    <source>
        <strain evidence="2 3">Cl-TMA</strain>
    </source>
</reference>
<organism evidence="2 3">
    <name type="scientific">Thiohalorhabdus methylotrophus</name>
    <dbReference type="NCBI Taxonomy" id="3242694"/>
    <lineage>
        <taxon>Bacteria</taxon>
        <taxon>Pseudomonadati</taxon>
        <taxon>Pseudomonadota</taxon>
        <taxon>Gammaproteobacteria</taxon>
        <taxon>Thiohalorhabdales</taxon>
        <taxon>Thiohalorhabdaceae</taxon>
        <taxon>Thiohalorhabdus</taxon>
    </lineage>
</organism>
<proteinExistence type="predicted"/>
<feature type="compositionally biased region" description="Polar residues" evidence="1">
    <location>
        <begin position="1"/>
        <end position="10"/>
    </location>
</feature>
<dbReference type="RefSeq" id="WP_373654835.1">
    <property type="nucleotide sequence ID" value="NZ_JBGUAW010000002.1"/>
</dbReference>
<comment type="caution">
    <text evidence="2">The sequence shown here is derived from an EMBL/GenBank/DDBJ whole genome shotgun (WGS) entry which is preliminary data.</text>
</comment>
<sequence length="84" mass="9312">MASKTFSSKQEAMDAAREAGRALGHKAPHGDLETIDSGMTGDYWEGELAKGKVDRFLALLSEEEAHQAWQAGFEEIRQSRLETM</sequence>